<evidence type="ECO:0000313" key="1">
    <source>
        <dbReference type="EMBL" id="JAH14741.1"/>
    </source>
</evidence>
<accession>A0A0E9QD16</accession>
<sequence>MAESVVKVPLNSHLCRNTFLLAVFKSINTGSWFTSG</sequence>
<dbReference type="EMBL" id="GBXM01093836">
    <property type="protein sequence ID" value="JAH14741.1"/>
    <property type="molecule type" value="Transcribed_RNA"/>
</dbReference>
<name>A0A0E9QD16_ANGAN</name>
<reference evidence="1" key="1">
    <citation type="submission" date="2014-11" db="EMBL/GenBank/DDBJ databases">
        <authorList>
            <person name="Amaro Gonzalez C."/>
        </authorList>
    </citation>
    <scope>NUCLEOTIDE SEQUENCE</scope>
</reference>
<dbReference type="AlphaFoldDB" id="A0A0E9QD16"/>
<proteinExistence type="predicted"/>
<protein>
    <submittedName>
        <fullName evidence="1">Uncharacterized protein</fullName>
    </submittedName>
</protein>
<organism evidence="1">
    <name type="scientific">Anguilla anguilla</name>
    <name type="common">European freshwater eel</name>
    <name type="synonym">Muraena anguilla</name>
    <dbReference type="NCBI Taxonomy" id="7936"/>
    <lineage>
        <taxon>Eukaryota</taxon>
        <taxon>Metazoa</taxon>
        <taxon>Chordata</taxon>
        <taxon>Craniata</taxon>
        <taxon>Vertebrata</taxon>
        <taxon>Euteleostomi</taxon>
        <taxon>Actinopterygii</taxon>
        <taxon>Neopterygii</taxon>
        <taxon>Teleostei</taxon>
        <taxon>Anguilliformes</taxon>
        <taxon>Anguillidae</taxon>
        <taxon>Anguilla</taxon>
    </lineage>
</organism>
<dbReference type="EMBL" id="GBXM01098967">
    <property type="protein sequence ID" value="JAH09610.1"/>
    <property type="molecule type" value="Transcribed_RNA"/>
</dbReference>
<reference evidence="1" key="2">
    <citation type="journal article" date="2015" name="Fish Shellfish Immunol.">
        <title>Early steps in the European eel (Anguilla anguilla)-Vibrio vulnificus interaction in the gills: Role of the RtxA13 toxin.</title>
        <authorList>
            <person name="Callol A."/>
            <person name="Pajuelo D."/>
            <person name="Ebbesson L."/>
            <person name="Teles M."/>
            <person name="MacKenzie S."/>
            <person name="Amaro C."/>
        </authorList>
    </citation>
    <scope>NUCLEOTIDE SEQUENCE</scope>
</reference>